<reference evidence="2" key="1">
    <citation type="journal article" date="2014" name="Stand. Genomic Sci.">
        <title>Complete genome sequence of Anabaena variabilis ATCC 29413.</title>
        <authorList>
            <person name="Thiel T."/>
            <person name="Pratte B.S."/>
            <person name="Zhong J."/>
            <person name="Goodwin L."/>
            <person name="Copeland A."/>
            <person name="Lucas S."/>
            <person name="Han C."/>
            <person name="Pitluck S."/>
            <person name="Land M.L."/>
            <person name="Kyrpides N.C."/>
            <person name="Woyke T."/>
        </authorList>
    </citation>
    <scope>NUCLEOTIDE SEQUENCE [LARGE SCALE GENOMIC DNA]</scope>
    <source>
        <strain evidence="2">ATCC 29413 / PCC 7937</strain>
    </source>
</reference>
<dbReference type="EMBL" id="CP000117">
    <property type="protein sequence ID" value="ABA24513.1"/>
    <property type="molecule type" value="Genomic_DNA"/>
</dbReference>
<dbReference type="eggNOG" id="ENOG5031Z9A">
    <property type="taxonomic scope" value="Bacteria"/>
</dbReference>
<dbReference type="KEGG" id="ava:Ava_4916"/>
<evidence type="ECO:0000313" key="2">
    <source>
        <dbReference type="Proteomes" id="UP000002533"/>
    </source>
</evidence>
<protein>
    <submittedName>
        <fullName evidence="1">Uncharacterized protein</fullName>
    </submittedName>
</protein>
<proteinExistence type="predicted"/>
<evidence type="ECO:0000313" key="1">
    <source>
        <dbReference type="EMBL" id="ABA24513.1"/>
    </source>
</evidence>
<organism evidence="1 2">
    <name type="scientific">Trichormus variabilis (strain ATCC 29413 / PCC 7937)</name>
    <name type="common">Anabaena variabilis</name>
    <dbReference type="NCBI Taxonomy" id="240292"/>
    <lineage>
        <taxon>Bacteria</taxon>
        <taxon>Bacillati</taxon>
        <taxon>Cyanobacteriota</taxon>
        <taxon>Cyanophyceae</taxon>
        <taxon>Nostocales</taxon>
        <taxon>Nostocaceae</taxon>
        <taxon>Trichormus</taxon>
    </lineage>
</organism>
<sequence>MLRPGLFFIQPFLTFRSIDKPTPSYRTMIRPGFVVCSTVDIKTKNRCLSDGYLQLANYKQSIPLTDLKEGKCYELDS</sequence>
<dbReference type="HOGENOM" id="CLU_2630405_0_0_3"/>
<gene>
    <name evidence="1" type="ordered locus">Ava_4916</name>
</gene>
<name>Q3M3C3_TRIV2</name>
<dbReference type="STRING" id="240292.Ava_4916"/>
<dbReference type="AlphaFoldDB" id="Q3M3C3"/>
<dbReference type="Proteomes" id="UP000002533">
    <property type="component" value="Chromosome"/>
</dbReference>
<accession>Q3M3C3</accession>